<evidence type="ECO:0000313" key="1">
    <source>
        <dbReference type="EMBL" id="RAH65030.1"/>
    </source>
</evidence>
<protein>
    <submittedName>
        <fullName evidence="1">Uncharacterized protein</fullName>
    </submittedName>
</protein>
<name>A0ACD1GUN7_9EURO</name>
<reference evidence="1" key="1">
    <citation type="submission" date="2018-02" db="EMBL/GenBank/DDBJ databases">
        <title>The genomes of Aspergillus section Nigri reveals drivers in fungal speciation.</title>
        <authorList>
            <consortium name="DOE Joint Genome Institute"/>
            <person name="Vesth T.C."/>
            <person name="Nybo J."/>
            <person name="Theobald S."/>
            <person name="Brandl J."/>
            <person name="Frisvad J.C."/>
            <person name="Nielsen K.F."/>
            <person name="Lyhne E.K."/>
            <person name="Kogle M.E."/>
            <person name="Kuo A."/>
            <person name="Riley R."/>
            <person name="Clum A."/>
            <person name="Nolan M."/>
            <person name="Lipzen A."/>
            <person name="Salamov A."/>
            <person name="Henrissat B."/>
            <person name="Wiebenga A."/>
            <person name="De vries R.P."/>
            <person name="Grigoriev I.V."/>
            <person name="Mortensen U.H."/>
            <person name="Andersen M.R."/>
            <person name="Baker S.E."/>
        </authorList>
    </citation>
    <scope>NUCLEOTIDE SEQUENCE</scope>
    <source>
        <strain evidence="1">CBS 121060</strain>
    </source>
</reference>
<sequence>MARDRLPPGIAESLRNLEQLSPKESFAAAAAGCPAQSASRAYLLPSARIFPFPLSLPLSFPLPPSFFFFSFLLPPFPRLLVCSPITIYIFKKSFSFFSHWVLVSVNPESPSHPEIPLRGLLPPAVPELACETEGTTPTSLLTCESLFLITLVLTSAIPGRPA</sequence>
<gene>
    <name evidence="1" type="ORF">BO66DRAFT_219114</name>
</gene>
<dbReference type="EMBL" id="KZ825001">
    <property type="protein sequence ID" value="RAH65030.1"/>
    <property type="molecule type" value="Genomic_DNA"/>
</dbReference>
<accession>A0ACD1GUN7</accession>
<organism evidence="1 2">
    <name type="scientific">Aspergillus aculeatinus CBS 121060</name>
    <dbReference type="NCBI Taxonomy" id="1448322"/>
    <lineage>
        <taxon>Eukaryota</taxon>
        <taxon>Fungi</taxon>
        <taxon>Dikarya</taxon>
        <taxon>Ascomycota</taxon>
        <taxon>Pezizomycotina</taxon>
        <taxon>Eurotiomycetes</taxon>
        <taxon>Eurotiomycetidae</taxon>
        <taxon>Eurotiales</taxon>
        <taxon>Aspergillaceae</taxon>
        <taxon>Aspergillus</taxon>
        <taxon>Aspergillus subgen. Circumdati</taxon>
    </lineage>
</organism>
<keyword evidence="2" id="KW-1185">Reference proteome</keyword>
<evidence type="ECO:0000313" key="2">
    <source>
        <dbReference type="Proteomes" id="UP000249661"/>
    </source>
</evidence>
<dbReference type="Proteomes" id="UP000249661">
    <property type="component" value="Unassembled WGS sequence"/>
</dbReference>
<proteinExistence type="predicted"/>